<reference evidence="2 3" key="1">
    <citation type="submission" date="2021-02" db="EMBL/GenBank/DDBJ databases">
        <title>De Novo genome assembly of isolated myxobacteria.</title>
        <authorList>
            <person name="Stevens D.C."/>
        </authorList>
    </citation>
    <scope>NUCLEOTIDE SEQUENCE [LARGE SCALE GENOMIC DNA]</scope>
    <source>
        <strain evidence="3">SCPEA02</strain>
    </source>
</reference>
<accession>A0ABX7P1B4</accession>
<evidence type="ECO:0000313" key="3">
    <source>
        <dbReference type="Proteomes" id="UP000662747"/>
    </source>
</evidence>
<organism evidence="2 3">
    <name type="scientific">Pyxidicoccus parkwayensis</name>
    <dbReference type="NCBI Taxonomy" id="2813578"/>
    <lineage>
        <taxon>Bacteria</taxon>
        <taxon>Pseudomonadati</taxon>
        <taxon>Myxococcota</taxon>
        <taxon>Myxococcia</taxon>
        <taxon>Myxococcales</taxon>
        <taxon>Cystobacterineae</taxon>
        <taxon>Myxococcaceae</taxon>
        <taxon>Pyxidicoccus</taxon>
    </lineage>
</organism>
<sequence length="298" mass="31442">MQTLLRLRAPHRRAAAWLLATCLALASTAASAQVREPDSFIATTLLFSSAPRLNDVSTRHFSPTLSAGFKVSEHGQLRLDWGLPYTTLASGSSREWSHVGPSNLLVGLHHTRTAADGVLFARVGAAVALPIALRGDARKTGEAATAAEGANYATAAAVRGLADPWLWALDTTSVVLPLAVGMDLPGFQFRADVAVGMLVPVSHSSEDTHFVAQASAEASLGMGFLEPGLRAQVVSPRLTEATWDGRDALLSLEPFVRARLGSGFARAGVRIDVDTPDNLRMPGTARMWALNVGAGIGF</sequence>
<dbReference type="Proteomes" id="UP000662747">
    <property type="component" value="Chromosome"/>
</dbReference>
<keyword evidence="1" id="KW-0732">Signal</keyword>
<feature type="signal peptide" evidence="1">
    <location>
        <begin position="1"/>
        <end position="32"/>
    </location>
</feature>
<dbReference type="EMBL" id="CP071090">
    <property type="protein sequence ID" value="QSQ24636.1"/>
    <property type="molecule type" value="Genomic_DNA"/>
</dbReference>
<proteinExistence type="predicted"/>
<protein>
    <recommendedName>
        <fullName evidence="4">Transporter</fullName>
    </recommendedName>
</protein>
<feature type="chain" id="PRO_5046641174" description="Transporter" evidence="1">
    <location>
        <begin position="33"/>
        <end position="298"/>
    </location>
</feature>
<name>A0ABX7P1B4_9BACT</name>
<dbReference type="RefSeq" id="WP_206726197.1">
    <property type="nucleotide sequence ID" value="NZ_CP071090.1"/>
</dbReference>
<evidence type="ECO:0000313" key="2">
    <source>
        <dbReference type="EMBL" id="QSQ24636.1"/>
    </source>
</evidence>
<gene>
    <name evidence="2" type="ORF">JY651_06720</name>
</gene>
<keyword evidence="3" id="KW-1185">Reference proteome</keyword>
<evidence type="ECO:0008006" key="4">
    <source>
        <dbReference type="Google" id="ProtNLM"/>
    </source>
</evidence>
<evidence type="ECO:0000256" key="1">
    <source>
        <dbReference type="SAM" id="SignalP"/>
    </source>
</evidence>